<dbReference type="Pfam" id="PF00230">
    <property type="entry name" value="MIP"/>
    <property type="match status" value="1"/>
</dbReference>
<dbReference type="InterPro" id="IPR000425">
    <property type="entry name" value="MIP"/>
</dbReference>
<evidence type="ECO:0000256" key="5">
    <source>
        <dbReference type="ARBA" id="ARBA00023136"/>
    </source>
</evidence>
<comment type="similarity">
    <text evidence="2 6">Belongs to the MIP/aquaporin (TC 1.A.8) family.</text>
</comment>
<keyword evidence="10" id="KW-1185">Reference proteome</keyword>
<dbReference type="Proteomes" id="UP001360953">
    <property type="component" value="Unassembled WGS sequence"/>
</dbReference>
<dbReference type="PRINTS" id="PR00783">
    <property type="entry name" value="MINTRINSICP"/>
</dbReference>
<keyword evidence="6" id="KW-0813">Transport</keyword>
<evidence type="ECO:0000256" key="4">
    <source>
        <dbReference type="ARBA" id="ARBA00022989"/>
    </source>
</evidence>
<keyword evidence="5 8" id="KW-0472">Membrane</keyword>
<gene>
    <name evidence="9" type="ORF">J3D65DRAFT_50536</name>
</gene>
<dbReference type="InterPro" id="IPR023271">
    <property type="entry name" value="Aquaporin-like"/>
</dbReference>
<feature type="transmembrane region" description="Helical" evidence="8">
    <location>
        <begin position="202"/>
        <end position="223"/>
    </location>
</feature>
<evidence type="ECO:0000256" key="3">
    <source>
        <dbReference type="ARBA" id="ARBA00022692"/>
    </source>
</evidence>
<dbReference type="RefSeq" id="XP_066660383.1">
    <property type="nucleotide sequence ID" value="XM_066796625.1"/>
</dbReference>
<evidence type="ECO:0000256" key="6">
    <source>
        <dbReference type="RuleBase" id="RU000477"/>
    </source>
</evidence>
<proteinExistence type="inferred from homology"/>
<evidence type="ECO:0000256" key="8">
    <source>
        <dbReference type="SAM" id="Phobius"/>
    </source>
</evidence>
<evidence type="ECO:0000313" key="9">
    <source>
        <dbReference type="EMBL" id="KAK7545148.1"/>
    </source>
</evidence>
<feature type="transmembrane region" description="Helical" evidence="8">
    <location>
        <begin position="77"/>
        <end position="96"/>
    </location>
</feature>
<feature type="transmembrane region" description="Helical" evidence="8">
    <location>
        <begin position="274"/>
        <end position="292"/>
    </location>
</feature>
<comment type="caution">
    <text evidence="9">The sequence shown here is derived from an EMBL/GenBank/DDBJ whole genome shotgun (WGS) entry which is preliminary data.</text>
</comment>
<keyword evidence="3 6" id="KW-0812">Transmembrane</keyword>
<feature type="compositionally biased region" description="Basic and acidic residues" evidence="7">
    <location>
        <begin position="27"/>
        <end position="37"/>
    </location>
</feature>
<accession>A0ABR1MD18</accession>
<dbReference type="Gene3D" id="1.20.1080.10">
    <property type="entry name" value="Glycerol uptake facilitator protein"/>
    <property type="match status" value="1"/>
</dbReference>
<evidence type="ECO:0000313" key="10">
    <source>
        <dbReference type="Proteomes" id="UP001360953"/>
    </source>
</evidence>
<dbReference type="PANTHER" id="PTHR19139">
    <property type="entry name" value="AQUAPORIN TRANSPORTER"/>
    <property type="match status" value="1"/>
</dbReference>
<evidence type="ECO:0000256" key="1">
    <source>
        <dbReference type="ARBA" id="ARBA00004141"/>
    </source>
</evidence>
<comment type="subcellular location">
    <subcellularLocation>
        <location evidence="1">Membrane</location>
        <topology evidence="1">Multi-pass membrane protein</topology>
    </subcellularLocation>
</comment>
<sequence length="322" mass="34402">MSTSGYHNGPSAEAGHPSNYGGTWSGDPKKVVEHDTTGTDAGTFNDSEPEAHERPPPFPFNKVMNSGFGRSPWKNHFIAGVGELIGTASFLFFGMAGAEVANYAKSSGQSDAFDPAAILYISTAFGLSLMVNVFVFFRVSGGLFNPAVTLAMLLTGAIPAMRCLCLFIAQMLGCMFSAYIVSVIVPTPFGVVTAPSNGATTAQAVCLEMILTAYLITTIFMLAGENHRGRFMAPVAIGMALFSSHLVAVQWTGASLNPARSFGPAIVSGTWTQHWIYWVGPGVGSLLAVGLYKTLKHLRYEEANPGQDEWTHPKGHGRRRSL</sequence>
<organism evidence="9 10">
    <name type="scientific">Phyllosticta citribraziliensis</name>
    <dbReference type="NCBI Taxonomy" id="989973"/>
    <lineage>
        <taxon>Eukaryota</taxon>
        <taxon>Fungi</taxon>
        <taxon>Dikarya</taxon>
        <taxon>Ascomycota</taxon>
        <taxon>Pezizomycotina</taxon>
        <taxon>Dothideomycetes</taxon>
        <taxon>Dothideomycetes incertae sedis</taxon>
        <taxon>Botryosphaeriales</taxon>
        <taxon>Phyllostictaceae</taxon>
        <taxon>Phyllosticta</taxon>
    </lineage>
</organism>
<dbReference type="PANTHER" id="PTHR19139:SF199">
    <property type="entry name" value="MIP17260P"/>
    <property type="match status" value="1"/>
</dbReference>
<dbReference type="GeneID" id="92029531"/>
<dbReference type="InterPro" id="IPR034294">
    <property type="entry name" value="Aquaporin_transptr"/>
</dbReference>
<keyword evidence="4 8" id="KW-1133">Transmembrane helix</keyword>
<dbReference type="SUPFAM" id="SSF81338">
    <property type="entry name" value="Aquaporin-like"/>
    <property type="match status" value="1"/>
</dbReference>
<name>A0ABR1MD18_9PEZI</name>
<protein>
    <submittedName>
        <fullName evidence="9">Aquaporin-like protein</fullName>
    </submittedName>
</protein>
<feature type="region of interest" description="Disordered" evidence="7">
    <location>
        <begin position="1"/>
        <end position="59"/>
    </location>
</feature>
<dbReference type="EMBL" id="JBBPEH010000001">
    <property type="protein sequence ID" value="KAK7545148.1"/>
    <property type="molecule type" value="Genomic_DNA"/>
</dbReference>
<evidence type="ECO:0000256" key="7">
    <source>
        <dbReference type="SAM" id="MobiDB-lite"/>
    </source>
</evidence>
<feature type="transmembrane region" description="Helical" evidence="8">
    <location>
        <begin position="117"/>
        <end position="137"/>
    </location>
</feature>
<evidence type="ECO:0000256" key="2">
    <source>
        <dbReference type="ARBA" id="ARBA00006175"/>
    </source>
</evidence>
<reference evidence="9 10" key="1">
    <citation type="submission" date="2024-04" db="EMBL/GenBank/DDBJ databases">
        <title>Phyllosticta paracitricarpa is synonymous to the EU quarantine fungus P. citricarpa based on phylogenomic analyses.</title>
        <authorList>
            <consortium name="Lawrence Berkeley National Laboratory"/>
            <person name="Van ingen-buijs V.A."/>
            <person name="Van westerhoven A.C."/>
            <person name="Haridas S."/>
            <person name="Skiadas P."/>
            <person name="Martin F."/>
            <person name="Groenewald J.Z."/>
            <person name="Crous P.W."/>
            <person name="Seidl M.F."/>
        </authorList>
    </citation>
    <scope>NUCLEOTIDE SEQUENCE [LARGE SCALE GENOMIC DNA]</scope>
    <source>
        <strain evidence="9 10">CPC 17464</strain>
    </source>
</reference>
<feature type="transmembrane region" description="Helical" evidence="8">
    <location>
        <begin position="235"/>
        <end position="254"/>
    </location>
</feature>